<evidence type="ECO:0000256" key="3">
    <source>
        <dbReference type="ARBA" id="ARBA00023163"/>
    </source>
</evidence>
<reference evidence="7 8" key="1">
    <citation type="submission" date="2015-01" db="EMBL/GenBank/DDBJ databases">
        <title>The Genome Sequence of Exophiala xenobiotica CBS118157.</title>
        <authorList>
            <consortium name="The Broad Institute Genomics Platform"/>
            <person name="Cuomo C."/>
            <person name="de Hoog S."/>
            <person name="Gorbushina A."/>
            <person name="Stielow B."/>
            <person name="Teixiera M."/>
            <person name="Abouelleil A."/>
            <person name="Chapman S.B."/>
            <person name="Priest M."/>
            <person name="Young S.K."/>
            <person name="Wortman J."/>
            <person name="Nusbaum C."/>
            <person name="Birren B."/>
        </authorList>
    </citation>
    <scope>NUCLEOTIDE SEQUENCE [LARGE SCALE GENOMIC DNA]</scope>
    <source>
        <strain evidence="7 8">CBS 118157</strain>
    </source>
</reference>
<dbReference type="PANTHER" id="PTHR47424:SF3">
    <property type="entry name" value="REGULATORY PROTEIN GAL4"/>
    <property type="match status" value="1"/>
</dbReference>
<dbReference type="Pfam" id="PF04082">
    <property type="entry name" value="Fungal_trans"/>
    <property type="match status" value="1"/>
</dbReference>
<protein>
    <recommendedName>
        <fullName evidence="6">Xylanolytic transcriptional activator regulatory domain-containing protein</fullName>
    </recommendedName>
</protein>
<evidence type="ECO:0000256" key="5">
    <source>
        <dbReference type="SAM" id="MobiDB-lite"/>
    </source>
</evidence>
<dbReference type="GO" id="GO:0006351">
    <property type="term" value="P:DNA-templated transcription"/>
    <property type="evidence" value="ECO:0007669"/>
    <property type="project" value="InterPro"/>
</dbReference>
<feature type="compositionally biased region" description="Basic and acidic residues" evidence="5">
    <location>
        <begin position="144"/>
        <end position="154"/>
    </location>
</feature>
<proteinExistence type="predicted"/>
<dbReference type="HOGENOM" id="CLU_008511_2_2_1"/>
<dbReference type="EMBL" id="KN847323">
    <property type="protein sequence ID" value="KIW49254.1"/>
    <property type="molecule type" value="Genomic_DNA"/>
</dbReference>
<keyword evidence="1" id="KW-0805">Transcription regulation</keyword>
<dbReference type="GeneID" id="25332857"/>
<dbReference type="GO" id="GO:0000981">
    <property type="term" value="F:DNA-binding transcription factor activity, RNA polymerase II-specific"/>
    <property type="evidence" value="ECO:0007669"/>
    <property type="project" value="TreeGrafter"/>
</dbReference>
<dbReference type="GO" id="GO:0005634">
    <property type="term" value="C:nucleus"/>
    <property type="evidence" value="ECO:0007669"/>
    <property type="project" value="TreeGrafter"/>
</dbReference>
<keyword evidence="4" id="KW-0539">Nucleus</keyword>
<dbReference type="GO" id="GO:0000978">
    <property type="term" value="F:RNA polymerase II cis-regulatory region sequence-specific DNA binding"/>
    <property type="evidence" value="ECO:0007669"/>
    <property type="project" value="TreeGrafter"/>
</dbReference>
<dbReference type="GO" id="GO:0000435">
    <property type="term" value="P:positive regulation of transcription from RNA polymerase II promoter by galactose"/>
    <property type="evidence" value="ECO:0007669"/>
    <property type="project" value="TreeGrafter"/>
</dbReference>
<dbReference type="OrthoDB" id="4159052at2759"/>
<keyword evidence="3" id="KW-0804">Transcription</keyword>
<organism evidence="7 8">
    <name type="scientific">Exophiala xenobiotica</name>
    <dbReference type="NCBI Taxonomy" id="348802"/>
    <lineage>
        <taxon>Eukaryota</taxon>
        <taxon>Fungi</taxon>
        <taxon>Dikarya</taxon>
        <taxon>Ascomycota</taxon>
        <taxon>Pezizomycotina</taxon>
        <taxon>Eurotiomycetes</taxon>
        <taxon>Chaetothyriomycetidae</taxon>
        <taxon>Chaetothyriales</taxon>
        <taxon>Herpotrichiellaceae</taxon>
        <taxon>Exophiala</taxon>
    </lineage>
</organism>
<accession>A0A0D2EN05</accession>
<dbReference type="InterPro" id="IPR051127">
    <property type="entry name" value="Fungal_SecMet_Regulators"/>
</dbReference>
<evidence type="ECO:0000256" key="4">
    <source>
        <dbReference type="ARBA" id="ARBA00023242"/>
    </source>
</evidence>
<dbReference type="InterPro" id="IPR007219">
    <property type="entry name" value="XnlR_reg_dom"/>
</dbReference>
<evidence type="ECO:0000256" key="1">
    <source>
        <dbReference type="ARBA" id="ARBA00023015"/>
    </source>
</evidence>
<evidence type="ECO:0000313" key="8">
    <source>
        <dbReference type="Proteomes" id="UP000054342"/>
    </source>
</evidence>
<dbReference type="CDD" id="cd12148">
    <property type="entry name" value="fungal_TF_MHR"/>
    <property type="match status" value="1"/>
</dbReference>
<feature type="domain" description="Xylanolytic transcriptional activator regulatory" evidence="6">
    <location>
        <begin position="303"/>
        <end position="377"/>
    </location>
</feature>
<name>A0A0D2EN05_9EURO</name>
<gene>
    <name evidence="7" type="ORF">PV05_10949</name>
</gene>
<dbReference type="AlphaFoldDB" id="A0A0D2EN05"/>
<dbReference type="Proteomes" id="UP000054342">
    <property type="component" value="Unassembled WGS sequence"/>
</dbReference>
<evidence type="ECO:0000313" key="7">
    <source>
        <dbReference type="EMBL" id="KIW49254.1"/>
    </source>
</evidence>
<dbReference type="SMART" id="SM00906">
    <property type="entry name" value="Fungal_trans"/>
    <property type="match status" value="1"/>
</dbReference>
<evidence type="ECO:0000259" key="6">
    <source>
        <dbReference type="SMART" id="SM00906"/>
    </source>
</evidence>
<keyword evidence="2" id="KW-0238">DNA-binding</keyword>
<dbReference type="PANTHER" id="PTHR47424">
    <property type="entry name" value="REGULATORY PROTEIN GAL4"/>
    <property type="match status" value="1"/>
</dbReference>
<feature type="region of interest" description="Disordered" evidence="5">
    <location>
        <begin position="38"/>
        <end position="93"/>
    </location>
</feature>
<feature type="region of interest" description="Disordered" evidence="5">
    <location>
        <begin position="144"/>
        <end position="178"/>
    </location>
</feature>
<feature type="compositionally biased region" description="Polar residues" evidence="5">
    <location>
        <begin position="39"/>
        <end position="51"/>
    </location>
</feature>
<sequence>MVEGLNAAHVGAAGLIVITRALWLQALIDSKLEDDAVASNKQQANPETNIGHQDEATHQAHKPLTSHSESRRVFSRNSSGPIPARREHAPCENSAMEGIDEVVGHPDISDTPPLSTAADSVEHPAGYFGESSTFNFVLKMGARGADHTPQDPARRRLSTGGSEATLSALGHSPPERRDFSILPPKQLADSLIDAYFLHVHRLYPFVHEPSFRSRYDQMWAQASNEHVEPEPRWMGLLNIVFAHGCEFCHSLPQEGSPAVASEFLNRTRKIVYAHVFREGSLELIQALLLMSHYLQGTMELNECWSLVGLMIRTSVSLGFHMNPPESVHSVVEQEMRKRVWWGCYIIDRTLSMKFGRPISTQGAHLYKVDLPLEVDDQYITESSTQPRQPEGRPSLIVFFIQTIKQQRVIENILNNLYNGCPSSAPNVKPLRSLGQLVVLDDELLSWWDNLPAHLKYEPDLPDGPDFRRQRNVIYIRYLNIRLLLHRHAFLIFCRQRIEDEFHQAVAVASSRCCIAAARDTIKTIHREYSRRLLNSLWYNLHYVFTAMGVLLALQAMDRTRLELLGDTYQDDTLEMGMAFLRAASSKSNLAARYVDLLQRIRKRPNDQYSTHTAPRDNIIPIQDGIGADPSLPALPEGDLWLDRGQNELESGLNLDFLDFDDLLYGTGLPRDWLGQDWSGFET</sequence>
<dbReference type="STRING" id="348802.A0A0D2EN05"/>
<dbReference type="GO" id="GO:0008270">
    <property type="term" value="F:zinc ion binding"/>
    <property type="evidence" value="ECO:0007669"/>
    <property type="project" value="InterPro"/>
</dbReference>
<evidence type="ECO:0000256" key="2">
    <source>
        <dbReference type="ARBA" id="ARBA00023125"/>
    </source>
</evidence>
<keyword evidence="8" id="KW-1185">Reference proteome</keyword>
<dbReference type="RefSeq" id="XP_013309838.1">
    <property type="nucleotide sequence ID" value="XM_013454384.1"/>
</dbReference>